<keyword evidence="2" id="KW-1133">Transmembrane helix</keyword>
<dbReference type="InterPro" id="IPR012551">
    <property type="entry name" value="DUF1707_SHOCT-like"/>
</dbReference>
<keyword evidence="2" id="KW-0812">Transmembrane</keyword>
<evidence type="ECO:0000259" key="3">
    <source>
        <dbReference type="Pfam" id="PF08044"/>
    </source>
</evidence>
<proteinExistence type="predicted"/>
<dbReference type="PANTHER" id="PTHR40763">
    <property type="entry name" value="MEMBRANE PROTEIN-RELATED"/>
    <property type="match status" value="1"/>
</dbReference>
<evidence type="ECO:0000256" key="2">
    <source>
        <dbReference type="SAM" id="Phobius"/>
    </source>
</evidence>
<dbReference type="PANTHER" id="PTHR40763:SF5">
    <property type="entry name" value="MEMBRANE PROTEIN"/>
    <property type="match status" value="1"/>
</dbReference>
<feature type="transmembrane region" description="Helical" evidence="2">
    <location>
        <begin position="96"/>
        <end position="117"/>
    </location>
</feature>
<feature type="region of interest" description="Disordered" evidence="1">
    <location>
        <begin position="66"/>
        <end position="86"/>
    </location>
</feature>
<dbReference type="EMBL" id="JBHRZH010000015">
    <property type="protein sequence ID" value="MFC3762701.1"/>
    <property type="molecule type" value="Genomic_DNA"/>
</dbReference>
<accession>A0ABV7YBK6</accession>
<keyword evidence="2" id="KW-0472">Membrane</keyword>
<keyword evidence="5" id="KW-1185">Reference proteome</keyword>
<evidence type="ECO:0000313" key="4">
    <source>
        <dbReference type="EMBL" id="MFC3762701.1"/>
    </source>
</evidence>
<evidence type="ECO:0000256" key="1">
    <source>
        <dbReference type="SAM" id="MobiDB-lite"/>
    </source>
</evidence>
<dbReference type="Proteomes" id="UP001595699">
    <property type="component" value="Unassembled WGS sequence"/>
</dbReference>
<evidence type="ECO:0000313" key="5">
    <source>
        <dbReference type="Proteomes" id="UP001595699"/>
    </source>
</evidence>
<dbReference type="Pfam" id="PF08044">
    <property type="entry name" value="DUF1707"/>
    <property type="match status" value="1"/>
</dbReference>
<name>A0ABV7YBK6_9ACTN</name>
<sequence length="378" mass="40841">MISDWTSRPHVRARDVDRDYAMGVLRDASVAGQLRPEEFDHRLRKAMEADTLGELAGLVVDLQAPRVPPPPLPPPRPVPVAPESVPSRQRRSLTPVAGIVLAGVVVGMVAVLFTGVLDRAPSMSVDDSAGAEPVDNSCFDNPSLTSQCLVDNAAAQGGLSTLYQRDLGLPTSLPIPNLAEFEGGTTLSASMDKSKTTYRWHLAYSVPNVDAFSVADLYRYMVKQDDFGINYDESSPNVGVTELTWDDANEPPEQGQPASQYTLTMRATDSPDGARVELDVARTTDGTVARPDVAGAYADEVKKVKTETVDGMKYVGSTVSQQTDPATCVLWQEWEADAGQYQRIQAAAQDLGAELTKAGEVFRLRFKATKNDCKLPGV</sequence>
<feature type="compositionally biased region" description="Pro residues" evidence="1">
    <location>
        <begin position="66"/>
        <end position="80"/>
    </location>
</feature>
<reference evidence="5" key="1">
    <citation type="journal article" date="2019" name="Int. J. Syst. Evol. Microbiol.">
        <title>The Global Catalogue of Microorganisms (GCM) 10K type strain sequencing project: providing services to taxonomists for standard genome sequencing and annotation.</title>
        <authorList>
            <consortium name="The Broad Institute Genomics Platform"/>
            <consortium name="The Broad Institute Genome Sequencing Center for Infectious Disease"/>
            <person name="Wu L."/>
            <person name="Ma J."/>
        </authorList>
    </citation>
    <scope>NUCLEOTIDE SEQUENCE [LARGE SCALE GENOMIC DNA]</scope>
    <source>
        <strain evidence="5">CGMCC 4.7241</strain>
    </source>
</reference>
<gene>
    <name evidence="4" type="ORF">ACFOUW_17800</name>
</gene>
<dbReference type="RefSeq" id="WP_205118974.1">
    <property type="nucleotide sequence ID" value="NZ_JAFBCM010000001.1"/>
</dbReference>
<protein>
    <submittedName>
        <fullName evidence="4">DUF1707 domain-containing protein</fullName>
    </submittedName>
</protein>
<feature type="domain" description="DUF1707" evidence="3">
    <location>
        <begin position="11"/>
        <end position="63"/>
    </location>
</feature>
<comment type="caution">
    <text evidence="4">The sequence shown here is derived from an EMBL/GenBank/DDBJ whole genome shotgun (WGS) entry which is preliminary data.</text>
</comment>
<organism evidence="4 5">
    <name type="scientific">Tenggerimyces flavus</name>
    <dbReference type="NCBI Taxonomy" id="1708749"/>
    <lineage>
        <taxon>Bacteria</taxon>
        <taxon>Bacillati</taxon>
        <taxon>Actinomycetota</taxon>
        <taxon>Actinomycetes</taxon>
        <taxon>Propionibacteriales</taxon>
        <taxon>Nocardioidaceae</taxon>
        <taxon>Tenggerimyces</taxon>
    </lineage>
</organism>